<evidence type="ECO:0000313" key="1">
    <source>
        <dbReference type="EMBL" id="KAJ8647631.1"/>
    </source>
</evidence>
<sequence length="501" mass="54124">MEKKHVEASEQEVRIDFNLGCKCRTNISLKSLNQTTPIVFKVQTSSPQKFLVNPPNGLIPPSSSSSFQVILKPQTQLPSSFPRSHSDRFLIKAAPAPDLETSPPHTHDLNRWFANTNQPIQDIKLKVLYVGPFLLHHSVASAEIDTVRSMIKRQKSIVAHLSPQQSMKLLEAASSSGSVNMLTLLLEAGLRLDGSPGPQLAQPTIQEAEPKHDGMALLSNITHKEDKDNEAGMKKGWTPLHVAATSDREDVMTTLIQENARDDDDKGGVDCSDKEGRTPLHLAASKGAVQCARMLVGAGASRNATSNDGRTALFRAAANGHLEMVRLLLDVGADPTINNNHGRSPLDVARDKGHKEIIDILERGELVLTAARRGDSKQLESLLSKGVYMKHCDQYGLTALHVASIKGHTDIVAMLIEYGMDLECQDLEGHTPLHLAVEGGSVETVGVLINKGANFNARTKRGATPFYMATSMGYDAISQLLQSKGATSTCLASSSSSLSSS</sequence>
<accession>A0ACC2MQC9</accession>
<comment type="caution">
    <text evidence="1">The sequence shown here is derived from an EMBL/GenBank/DDBJ whole genome shotgun (WGS) entry which is preliminary data.</text>
</comment>
<proteinExistence type="predicted"/>
<protein>
    <submittedName>
        <fullName evidence="1">Uncharacterized protein</fullName>
    </submittedName>
</protein>
<name>A0ACC2MQC9_PERAE</name>
<organism evidence="1 2">
    <name type="scientific">Persea americana</name>
    <name type="common">Avocado</name>
    <dbReference type="NCBI Taxonomy" id="3435"/>
    <lineage>
        <taxon>Eukaryota</taxon>
        <taxon>Viridiplantae</taxon>
        <taxon>Streptophyta</taxon>
        <taxon>Embryophyta</taxon>
        <taxon>Tracheophyta</taxon>
        <taxon>Spermatophyta</taxon>
        <taxon>Magnoliopsida</taxon>
        <taxon>Magnoliidae</taxon>
        <taxon>Laurales</taxon>
        <taxon>Lauraceae</taxon>
        <taxon>Persea</taxon>
    </lineage>
</organism>
<keyword evidence="2" id="KW-1185">Reference proteome</keyword>
<dbReference type="EMBL" id="CM056809">
    <property type="protein sequence ID" value="KAJ8647631.1"/>
    <property type="molecule type" value="Genomic_DNA"/>
</dbReference>
<gene>
    <name evidence="1" type="ORF">MRB53_000654</name>
</gene>
<dbReference type="Proteomes" id="UP001234297">
    <property type="component" value="Chromosome 1"/>
</dbReference>
<evidence type="ECO:0000313" key="2">
    <source>
        <dbReference type="Proteomes" id="UP001234297"/>
    </source>
</evidence>
<reference evidence="1 2" key="1">
    <citation type="journal article" date="2022" name="Hortic Res">
        <title>A haplotype resolved chromosomal level avocado genome allows analysis of novel avocado genes.</title>
        <authorList>
            <person name="Nath O."/>
            <person name="Fletcher S.J."/>
            <person name="Hayward A."/>
            <person name="Shaw L.M."/>
            <person name="Masouleh A.K."/>
            <person name="Furtado A."/>
            <person name="Henry R.J."/>
            <person name="Mitter N."/>
        </authorList>
    </citation>
    <scope>NUCLEOTIDE SEQUENCE [LARGE SCALE GENOMIC DNA]</scope>
    <source>
        <strain evidence="2">cv. Hass</strain>
    </source>
</reference>